<evidence type="ECO:0000259" key="5">
    <source>
        <dbReference type="Pfam" id="PF00082"/>
    </source>
</evidence>
<dbReference type="Pfam" id="PF00082">
    <property type="entry name" value="Peptidase_S8"/>
    <property type="match status" value="1"/>
</dbReference>
<gene>
    <name evidence="6" type="primary">gb07796</name>
    <name evidence="6" type="ORF">PR202_gb07796</name>
</gene>
<protein>
    <recommendedName>
        <fullName evidence="5">Peptidase S8/S53 domain-containing protein</fullName>
    </recommendedName>
</protein>
<dbReference type="CDD" id="cd02120">
    <property type="entry name" value="PA_subtilisin_like"/>
    <property type="match status" value="1"/>
</dbReference>
<dbReference type="Gene3D" id="3.50.30.30">
    <property type="match status" value="1"/>
</dbReference>
<dbReference type="Gene3D" id="3.40.50.200">
    <property type="entry name" value="Peptidase S8/S53 domain"/>
    <property type="match status" value="2"/>
</dbReference>
<dbReference type="EMBL" id="BQKI01000075">
    <property type="protein sequence ID" value="GJN20420.1"/>
    <property type="molecule type" value="Genomic_DNA"/>
</dbReference>
<dbReference type="Gene3D" id="3.30.70.80">
    <property type="entry name" value="Peptidase S8 propeptide/proteinase inhibitor I9"/>
    <property type="match status" value="1"/>
</dbReference>
<keyword evidence="4" id="KW-0378">Hydrolase</keyword>
<name>A0AAV5ECP5_ELECO</name>
<sequence length="395" mass="41126">MVATGFAARLTRSQAAHLASLPAVLAVVPDGEQRLHTTRSQIFLGLTRLIGLLPASDGGSDTVIGLIDSSVYPKDHTSFAADPSLPQPPSWFRGGCVSTATFDASAYCNNKLVGAKFFYKGYEAKMGRPMDETEKSPLDTNGQGARIATYKACWTHSCTESDVLAAFEEAIADRVDVISVSFSGGNGTLAPEFHNDTVSLAAFRAVRNDIIVSAAAGKDGPGVSTVKNIAPWVITVGASTIKRQFLATVTLGNGTSFVGASLYAGAPLGASMLPLVYAGQAGSSTCRKGKLDPKMVAGKIVVCDPSKWSHDAQGEAVRGAGGAGAILASPFQYGELTVASAHIIPAATVKLLDHMRIRVYIVLSAKGSATATIAFNGTIFSRSPSSTRMASFSSR</sequence>
<evidence type="ECO:0000256" key="3">
    <source>
        <dbReference type="ARBA" id="ARBA00022729"/>
    </source>
</evidence>
<dbReference type="PANTHER" id="PTHR10795">
    <property type="entry name" value="PROPROTEIN CONVERTASE SUBTILISIN/KEXIN"/>
    <property type="match status" value="1"/>
</dbReference>
<dbReference type="AlphaFoldDB" id="A0AAV5ECP5"/>
<evidence type="ECO:0000256" key="1">
    <source>
        <dbReference type="ARBA" id="ARBA00011073"/>
    </source>
</evidence>
<feature type="domain" description="Peptidase S8/S53" evidence="5">
    <location>
        <begin position="144"/>
        <end position="286"/>
    </location>
</feature>
<dbReference type="GO" id="GO:0006508">
    <property type="term" value="P:proteolysis"/>
    <property type="evidence" value="ECO:0007669"/>
    <property type="project" value="UniProtKB-KW"/>
</dbReference>
<keyword evidence="7" id="KW-1185">Reference proteome</keyword>
<reference evidence="6" key="1">
    <citation type="journal article" date="2018" name="DNA Res.">
        <title>Multiple hybrid de novo genome assembly of finger millet, an orphan allotetraploid crop.</title>
        <authorList>
            <person name="Hatakeyama M."/>
            <person name="Aluri S."/>
            <person name="Balachadran M.T."/>
            <person name="Sivarajan S.R."/>
            <person name="Patrignani A."/>
            <person name="Gruter S."/>
            <person name="Poveda L."/>
            <person name="Shimizu-Inatsugi R."/>
            <person name="Baeten J."/>
            <person name="Francoijs K.J."/>
            <person name="Nataraja K.N."/>
            <person name="Reddy Y.A.N."/>
            <person name="Phadnis S."/>
            <person name="Ravikumar R.L."/>
            <person name="Schlapbach R."/>
            <person name="Sreeman S.M."/>
            <person name="Shimizu K.K."/>
        </authorList>
    </citation>
    <scope>NUCLEOTIDE SEQUENCE</scope>
</reference>
<dbReference type="InterPro" id="IPR036852">
    <property type="entry name" value="Peptidase_S8/S53_dom_sf"/>
</dbReference>
<keyword evidence="2" id="KW-0645">Protease</keyword>
<keyword evidence="4" id="KW-0720">Serine protease</keyword>
<evidence type="ECO:0000313" key="7">
    <source>
        <dbReference type="Proteomes" id="UP001054889"/>
    </source>
</evidence>
<proteinExistence type="inferred from homology"/>
<organism evidence="6 7">
    <name type="scientific">Eleusine coracana subsp. coracana</name>
    <dbReference type="NCBI Taxonomy" id="191504"/>
    <lineage>
        <taxon>Eukaryota</taxon>
        <taxon>Viridiplantae</taxon>
        <taxon>Streptophyta</taxon>
        <taxon>Embryophyta</taxon>
        <taxon>Tracheophyta</taxon>
        <taxon>Spermatophyta</taxon>
        <taxon>Magnoliopsida</taxon>
        <taxon>Liliopsida</taxon>
        <taxon>Poales</taxon>
        <taxon>Poaceae</taxon>
        <taxon>PACMAD clade</taxon>
        <taxon>Chloridoideae</taxon>
        <taxon>Cynodonteae</taxon>
        <taxon>Eleusininae</taxon>
        <taxon>Eleusine</taxon>
    </lineage>
</organism>
<dbReference type="SUPFAM" id="SSF52743">
    <property type="entry name" value="Subtilisin-like"/>
    <property type="match status" value="1"/>
</dbReference>
<evidence type="ECO:0000313" key="6">
    <source>
        <dbReference type="EMBL" id="GJN20420.1"/>
    </source>
</evidence>
<dbReference type="InterPro" id="IPR000209">
    <property type="entry name" value="Peptidase_S8/S53_dom"/>
</dbReference>
<comment type="caution">
    <text evidence="6">The sequence shown here is derived from an EMBL/GenBank/DDBJ whole genome shotgun (WGS) entry which is preliminary data.</text>
</comment>
<dbReference type="GO" id="GO:0004252">
    <property type="term" value="F:serine-type endopeptidase activity"/>
    <property type="evidence" value="ECO:0007669"/>
    <property type="project" value="InterPro"/>
</dbReference>
<dbReference type="InterPro" id="IPR045051">
    <property type="entry name" value="SBT"/>
</dbReference>
<evidence type="ECO:0000256" key="4">
    <source>
        <dbReference type="ARBA" id="ARBA00022825"/>
    </source>
</evidence>
<accession>A0AAV5ECP5</accession>
<comment type="similarity">
    <text evidence="1">Belongs to the peptidase S8 family.</text>
</comment>
<dbReference type="InterPro" id="IPR037045">
    <property type="entry name" value="S8pro/Inhibitor_I9_sf"/>
</dbReference>
<keyword evidence="3" id="KW-0732">Signal</keyword>
<evidence type="ECO:0000256" key="2">
    <source>
        <dbReference type="ARBA" id="ARBA00022670"/>
    </source>
</evidence>
<reference evidence="6" key="2">
    <citation type="submission" date="2021-12" db="EMBL/GenBank/DDBJ databases">
        <title>Resequencing data analysis of finger millet.</title>
        <authorList>
            <person name="Hatakeyama M."/>
            <person name="Aluri S."/>
            <person name="Balachadran M.T."/>
            <person name="Sivarajan S.R."/>
            <person name="Poveda L."/>
            <person name="Shimizu-Inatsugi R."/>
            <person name="Schlapbach R."/>
            <person name="Sreeman S.M."/>
            <person name="Shimizu K.K."/>
        </authorList>
    </citation>
    <scope>NUCLEOTIDE SEQUENCE</scope>
</reference>
<dbReference type="Proteomes" id="UP001054889">
    <property type="component" value="Unassembled WGS sequence"/>
</dbReference>
<dbReference type="FunFam" id="3.50.30.30:FF:000005">
    <property type="entry name" value="subtilisin-like protease SBT1.5"/>
    <property type="match status" value="1"/>
</dbReference>